<comment type="caution">
    <text evidence="3">The sequence shown here is derived from an EMBL/GenBank/DDBJ whole genome shotgun (WGS) entry which is preliminary data.</text>
</comment>
<protein>
    <submittedName>
        <fullName evidence="3">TY5A protein</fullName>
    </submittedName>
</protein>
<sequence length="1395" mass="154333">MLTVKDLQKVQRGPWLFTLLDGKALEACEHLKLEDIAKEDGDTAIWKLLKARFPEKELHDQLGEVLGEVFGLAAKDGESMKEWTARVLETFERCRRKASVDFPTEARGWIMLHCAGFTEEQKAIVKAKTQGSLDMETVSAGIRSCFPTYKASNHKVKKPTTVLLADEMPEEEAPPSETAFDDVEAFLADHHLEMDGAEDPLSETEAAEALAVSWKERRAEINRLNKSRQFGAADNSKRSFRIEVEELKRRTRRRKCGRLGHWARECRAKTNAAGQPLASRSSGGTSSGGSSNKPQNNETLYVETATDDASEGTQDPVFFVGAAEEVMATSLVSSPGKGVIDSGCGKTLIGEETLAQMETLLQGCKVIRSAQRNSFRFGNGATEDSSMMARIPVAIGGKTGVIDAAIIRGRAPLLLGRPTLERLDVVLNFREGTITMLGEGNPVKLTRNDAGQFLVDLVQFPVSRQEVLRMPEALIAEVPDIEDGASAFAVAELFSPPRFRLEASEAVSLQGYECLPGAEEASGSQAVAEPMEVGDLIRQMYRQYWLSWVVLDPSQPNLSEALCQACENEGSKVSHTAADAHWQLGKVERHGALFATVFQKVLAEVSPQDEEAWKECVTQALAAKNSMLNNGGVSPCQFVFGTNPRIPTDLLVDSPDVIANEAVATEPAVESQNRIRLAARQAVIASQDSKSLREALRARPRLRRDFESGQWEQPPSSAVDDETRDLLGMRQLLDKGKFPQNQLIDITQQEFPPTQQEFPPTPEEIQSPLPQPVPLPLGSQPSNSAGQTAAELLSQQPASDQQTPYEDLSEMLSEVAARIVPERSAESSSAARSSSPGPEDFRDSYPQASEIDVFLAGFLQKRLQKELPAENNPPALQEAVEEAKGAEWCTMLSKPAVKVWSGAHADRIRRDHQDRFIGSRFVVTQKEEEESTRLKARWCLQGHLDPDFESKVQSGDIKGAFLEAGPLKPQFRPLYAHQPPGGIPGLHPDDVIEITGNAYGLNDAPFAWWEAFDAEARSLGFQRSQFDPCVYYFRDQGVLAGVLGAHVDDSLTGGEGQAYVAAITKLKARFPYRKWRVGAGEFCGVMYHQDPVTFEISYNQREYAQHLRPVPLSKERAKQRDLPATAREISALRGLNGASNWLANQSRPDLAVQVSMSQQAFPHPKVSDLLYANQLVHRARQFQEVEIKVRPVDLDRVCICMHSDAAWSNAKEDRTQAGYFLAFSDKTLLENKSACWSPFHWRSYRLHRVVPSTLGGEAQAFSTASATAEWTALLLAEARSGPFDLRQRHHQLRQVPIVGITDCKSLYDHLHSLSSLSGVQDKRVCIDIAVTKQSIQNRGLVVRWCPSELMVCDALTKDKADPADLLRAILELGTYELTEEAQVLKTKKQVRERIK</sequence>
<dbReference type="GO" id="GO:0003676">
    <property type="term" value="F:nucleic acid binding"/>
    <property type="evidence" value="ECO:0007669"/>
    <property type="project" value="InterPro"/>
</dbReference>
<dbReference type="InterPro" id="IPR013103">
    <property type="entry name" value="RVT_2"/>
</dbReference>
<feature type="compositionally biased region" description="Low complexity" evidence="1">
    <location>
        <begin position="826"/>
        <end position="835"/>
    </location>
</feature>
<dbReference type="InterPro" id="IPR021109">
    <property type="entry name" value="Peptidase_aspartic_dom_sf"/>
</dbReference>
<gene>
    <name evidence="3" type="primary">TY5A</name>
    <name evidence="3" type="ORF">SPIL2461_LOCUS990</name>
</gene>
<feature type="compositionally biased region" description="Low complexity" evidence="1">
    <location>
        <begin position="279"/>
        <end position="291"/>
    </location>
</feature>
<feature type="non-terminal residue" evidence="3">
    <location>
        <position position="1"/>
    </location>
</feature>
<proteinExistence type="predicted"/>
<dbReference type="OrthoDB" id="441285at2759"/>
<evidence type="ECO:0000256" key="1">
    <source>
        <dbReference type="SAM" id="MobiDB-lite"/>
    </source>
</evidence>
<dbReference type="Gene3D" id="3.30.420.10">
    <property type="entry name" value="Ribonuclease H-like superfamily/Ribonuclease H"/>
    <property type="match status" value="1"/>
</dbReference>
<evidence type="ECO:0000313" key="3">
    <source>
        <dbReference type="EMBL" id="CAE7178822.1"/>
    </source>
</evidence>
<dbReference type="Proteomes" id="UP000649617">
    <property type="component" value="Unassembled WGS sequence"/>
</dbReference>
<dbReference type="InterPro" id="IPR036397">
    <property type="entry name" value="RNaseH_sf"/>
</dbReference>
<keyword evidence="4" id="KW-1185">Reference proteome</keyword>
<feature type="compositionally biased region" description="Low complexity" evidence="1">
    <location>
        <begin position="752"/>
        <end position="768"/>
    </location>
</feature>
<accession>A0A812IUJ7</accession>
<feature type="region of interest" description="Disordered" evidence="1">
    <location>
        <begin position="821"/>
        <end position="844"/>
    </location>
</feature>
<feature type="region of interest" description="Disordered" evidence="1">
    <location>
        <begin position="752"/>
        <end position="806"/>
    </location>
</feature>
<dbReference type="EMBL" id="CAJNIZ010000936">
    <property type="protein sequence ID" value="CAE7178822.1"/>
    <property type="molecule type" value="Genomic_DNA"/>
</dbReference>
<feature type="domain" description="Reverse transcriptase Ty1/copia-type" evidence="2">
    <location>
        <begin position="951"/>
        <end position="1103"/>
    </location>
</feature>
<reference evidence="3" key="1">
    <citation type="submission" date="2021-02" db="EMBL/GenBank/DDBJ databases">
        <authorList>
            <person name="Dougan E. K."/>
            <person name="Rhodes N."/>
            <person name="Thang M."/>
            <person name="Chan C."/>
        </authorList>
    </citation>
    <scope>NUCLEOTIDE SEQUENCE</scope>
</reference>
<feature type="region of interest" description="Disordered" evidence="1">
    <location>
        <begin position="270"/>
        <end position="297"/>
    </location>
</feature>
<evidence type="ECO:0000313" key="4">
    <source>
        <dbReference type="Proteomes" id="UP000649617"/>
    </source>
</evidence>
<organism evidence="3 4">
    <name type="scientific">Symbiodinium pilosum</name>
    <name type="common">Dinoflagellate</name>
    <dbReference type="NCBI Taxonomy" id="2952"/>
    <lineage>
        <taxon>Eukaryota</taxon>
        <taxon>Sar</taxon>
        <taxon>Alveolata</taxon>
        <taxon>Dinophyceae</taxon>
        <taxon>Suessiales</taxon>
        <taxon>Symbiodiniaceae</taxon>
        <taxon>Symbiodinium</taxon>
    </lineage>
</organism>
<feature type="compositionally biased region" description="Polar residues" evidence="1">
    <location>
        <begin position="783"/>
        <end position="804"/>
    </location>
</feature>
<evidence type="ECO:0000259" key="2">
    <source>
        <dbReference type="Pfam" id="PF07727"/>
    </source>
</evidence>
<dbReference type="Gene3D" id="2.40.70.10">
    <property type="entry name" value="Acid Proteases"/>
    <property type="match status" value="1"/>
</dbReference>
<dbReference type="Pfam" id="PF07727">
    <property type="entry name" value="RVT_2"/>
    <property type="match status" value="1"/>
</dbReference>
<name>A0A812IUJ7_SYMPI</name>